<evidence type="ECO:0000313" key="1">
    <source>
        <dbReference type="EMBL" id="KKN87489.1"/>
    </source>
</evidence>
<name>A0A0F9U7A6_9ZZZZ</name>
<comment type="caution">
    <text evidence="1">The sequence shown here is derived from an EMBL/GenBank/DDBJ whole genome shotgun (WGS) entry which is preliminary data.</text>
</comment>
<proteinExistence type="predicted"/>
<organism evidence="1">
    <name type="scientific">marine sediment metagenome</name>
    <dbReference type="NCBI Taxonomy" id="412755"/>
    <lineage>
        <taxon>unclassified sequences</taxon>
        <taxon>metagenomes</taxon>
        <taxon>ecological metagenomes</taxon>
    </lineage>
</organism>
<reference evidence="1" key="1">
    <citation type="journal article" date="2015" name="Nature">
        <title>Complex archaea that bridge the gap between prokaryotes and eukaryotes.</title>
        <authorList>
            <person name="Spang A."/>
            <person name="Saw J.H."/>
            <person name="Jorgensen S.L."/>
            <person name="Zaremba-Niedzwiedzka K."/>
            <person name="Martijn J."/>
            <person name="Lind A.E."/>
            <person name="van Eijk R."/>
            <person name="Schleper C."/>
            <person name="Guy L."/>
            <person name="Ettema T.J."/>
        </authorList>
    </citation>
    <scope>NUCLEOTIDE SEQUENCE</scope>
</reference>
<dbReference type="AlphaFoldDB" id="A0A0F9U7A6"/>
<protein>
    <submittedName>
        <fullName evidence="1">Uncharacterized protein</fullName>
    </submittedName>
</protein>
<accession>A0A0F9U7A6</accession>
<dbReference type="EMBL" id="LAZR01000138">
    <property type="protein sequence ID" value="KKN87489.1"/>
    <property type="molecule type" value="Genomic_DNA"/>
</dbReference>
<gene>
    <name evidence="1" type="ORF">LCGC14_0259440</name>
</gene>
<sequence length="127" mass="14058">MLSYLIGAGQKTHIIDETTRGGELGPGTTLCGRPVRGGSVEESERIPGCSICARVLRKMQREFDARSEPLKSAPMPLVNDRDFLCPICREPLRLAAKRHSFPTQRVNTVRVTMMLICNNEPGHGEEP</sequence>